<feature type="non-terminal residue" evidence="2">
    <location>
        <position position="100"/>
    </location>
</feature>
<dbReference type="InterPro" id="IPR038454">
    <property type="entry name" value="DnaA_N_sf"/>
</dbReference>
<proteinExistence type="predicted"/>
<dbReference type="Gene3D" id="3.30.300.180">
    <property type="match status" value="1"/>
</dbReference>
<accession>N6XW75</accession>
<dbReference type="Proteomes" id="UP000013042">
    <property type="component" value="Unassembled WGS sequence"/>
</dbReference>
<evidence type="ECO:0000259" key="1">
    <source>
        <dbReference type="Pfam" id="PF11638"/>
    </source>
</evidence>
<sequence>MTQDFWTFCLSRLEQELPQQQFNTWIKTLRAEPGEGGWALIAPNRFVLQWVRERYLRRVEELGEEFAGAPLAIELQLPPAGAARPARAAATADVAPARAS</sequence>
<dbReference type="InterPro" id="IPR024633">
    <property type="entry name" value="DnaA_N_dom"/>
</dbReference>
<evidence type="ECO:0000313" key="2">
    <source>
        <dbReference type="EMBL" id="ENO74447.1"/>
    </source>
</evidence>
<name>N6XW75_THASP</name>
<dbReference type="Pfam" id="PF11638">
    <property type="entry name" value="DnaA_N"/>
    <property type="match status" value="1"/>
</dbReference>
<dbReference type="AlphaFoldDB" id="N6XW75"/>
<dbReference type="EMBL" id="AMXD01000276">
    <property type="protein sequence ID" value="ENO74447.1"/>
    <property type="molecule type" value="Genomic_DNA"/>
</dbReference>
<feature type="domain" description="DnaA N-terminal" evidence="1">
    <location>
        <begin position="3"/>
        <end position="62"/>
    </location>
</feature>
<protein>
    <submittedName>
        <fullName evidence="2">Chromosomal replication initiation protein</fullName>
    </submittedName>
</protein>
<organism evidence="2 3">
    <name type="scientific">Thauera aminoaromatica S2</name>
    <dbReference type="NCBI Taxonomy" id="1234381"/>
    <lineage>
        <taxon>Bacteria</taxon>
        <taxon>Pseudomonadati</taxon>
        <taxon>Pseudomonadota</taxon>
        <taxon>Betaproteobacteria</taxon>
        <taxon>Rhodocyclales</taxon>
        <taxon>Zoogloeaceae</taxon>
        <taxon>Thauera</taxon>
    </lineage>
</organism>
<dbReference type="RefSeq" id="WP_004329518.1">
    <property type="nucleotide sequence ID" value="NZ_AMXD01000276.1"/>
</dbReference>
<reference evidence="2 3" key="1">
    <citation type="submission" date="2012-09" db="EMBL/GenBank/DDBJ databases">
        <title>Draft Genome Sequences of 6 Strains from Genus Thauera.</title>
        <authorList>
            <person name="Liu B."/>
            <person name="Shapleigh J.P."/>
            <person name="Frostegard A.H."/>
        </authorList>
    </citation>
    <scope>NUCLEOTIDE SEQUENCE [LARGE SCALE GENOMIC DNA]</scope>
    <source>
        <strain evidence="2 3">S2</strain>
    </source>
</reference>
<evidence type="ECO:0000313" key="3">
    <source>
        <dbReference type="Proteomes" id="UP000013042"/>
    </source>
</evidence>
<gene>
    <name evidence="2" type="primary">dnaA</name>
    <name evidence="2" type="ORF">C665_19824</name>
</gene>
<comment type="caution">
    <text evidence="2">The sequence shown here is derived from an EMBL/GenBank/DDBJ whole genome shotgun (WGS) entry which is preliminary data.</text>
</comment>